<feature type="transmembrane region" description="Helical" evidence="2">
    <location>
        <begin position="18"/>
        <end position="38"/>
    </location>
</feature>
<feature type="region of interest" description="Disordered" evidence="1">
    <location>
        <begin position="151"/>
        <end position="172"/>
    </location>
</feature>
<reference evidence="4" key="1">
    <citation type="submission" date="2025-08" db="UniProtKB">
        <authorList>
            <consortium name="RefSeq"/>
        </authorList>
    </citation>
    <scope>IDENTIFICATION</scope>
    <source>
        <tissue evidence="4">Whole organism</tissue>
    </source>
</reference>
<gene>
    <name evidence="4" type="primary">LOC108667911</name>
</gene>
<name>A0A979FI13_HYAAZ</name>
<evidence type="ECO:0000313" key="4">
    <source>
        <dbReference type="RefSeq" id="XP_047735954.1"/>
    </source>
</evidence>
<protein>
    <submittedName>
        <fullName evidence="4">Uncharacterized protein LOC108667911</fullName>
    </submittedName>
</protein>
<evidence type="ECO:0000256" key="1">
    <source>
        <dbReference type="SAM" id="MobiDB-lite"/>
    </source>
</evidence>
<evidence type="ECO:0000256" key="2">
    <source>
        <dbReference type="SAM" id="Phobius"/>
    </source>
</evidence>
<keyword evidence="2" id="KW-0812">Transmembrane</keyword>
<dbReference type="KEGG" id="hazt:108667911"/>
<proteinExistence type="predicted"/>
<keyword evidence="2" id="KW-1133">Transmembrane helix</keyword>
<evidence type="ECO:0000313" key="3">
    <source>
        <dbReference type="Proteomes" id="UP000694843"/>
    </source>
</evidence>
<organism evidence="3 4">
    <name type="scientific">Hyalella azteca</name>
    <name type="common">Amphipod</name>
    <dbReference type="NCBI Taxonomy" id="294128"/>
    <lineage>
        <taxon>Eukaryota</taxon>
        <taxon>Metazoa</taxon>
        <taxon>Ecdysozoa</taxon>
        <taxon>Arthropoda</taxon>
        <taxon>Crustacea</taxon>
        <taxon>Multicrustacea</taxon>
        <taxon>Malacostraca</taxon>
        <taxon>Eumalacostraca</taxon>
        <taxon>Peracarida</taxon>
        <taxon>Amphipoda</taxon>
        <taxon>Senticaudata</taxon>
        <taxon>Talitrida</taxon>
        <taxon>Talitroidea</taxon>
        <taxon>Hyalellidae</taxon>
        <taxon>Hyalella</taxon>
    </lineage>
</organism>
<dbReference type="Proteomes" id="UP000694843">
    <property type="component" value="Unplaced"/>
</dbReference>
<dbReference type="OrthoDB" id="418245at2759"/>
<accession>A0A979FI13</accession>
<dbReference type="RefSeq" id="XP_047735954.1">
    <property type="nucleotide sequence ID" value="XM_047879998.1"/>
</dbReference>
<sequence length="329" mass="35850">MARIPYKPLSERMIEEPFWLGLMTVAVVLAVIGVAFCIKKQFADKIEKFFADEIEKSKYGTSTYAAHYRQAPLPSPTGLSPRTRPKSLFVRLNSFRKASLLSLSSTASSPYDVDMLSSSIWGRPAGARPSPAVTPKKNLLHAMDVIGSTAAAGAAGGGCPETRSQTATPRSDRRRLLRQLISPPKAHRAPSCDELLLLRSRVSRCSVASEDLSQLHDQGDEEPKIKARTRSADMTELVQCHRGVSETSLCSLSPFRNDAKKVTFAKLFNKLTKEATSSSSSDVSATAALRGVVIASYGASPSSLARRSPRRSPRIAHASWQVLCSRIYI</sequence>
<keyword evidence="2" id="KW-0472">Membrane</keyword>
<dbReference type="GeneID" id="108667911"/>
<keyword evidence="3" id="KW-1185">Reference proteome</keyword>
<dbReference type="AlphaFoldDB" id="A0A979FI13"/>